<dbReference type="InterPro" id="IPR036736">
    <property type="entry name" value="ACP-like_sf"/>
</dbReference>
<evidence type="ECO:0000313" key="8">
    <source>
        <dbReference type="Proteomes" id="UP000241426"/>
    </source>
</evidence>
<keyword evidence="2 3" id="KW-0597">Phosphoprotein</keyword>
<dbReference type="GeneID" id="29946031"/>
<dbReference type="STRING" id="318456.GCA_001455895_02608"/>
<comment type="pathway">
    <text evidence="3">Lipid metabolism; fatty acid biosynthesis.</text>
</comment>
<dbReference type="PROSITE" id="PS50075">
    <property type="entry name" value="CARRIER"/>
    <property type="match status" value="1"/>
</dbReference>
<dbReference type="RefSeq" id="WP_036791606.1">
    <property type="nucleotide sequence ID" value="NZ_JAUZMV010000002.1"/>
</dbReference>
<dbReference type="Proteomes" id="UP000240728">
    <property type="component" value="Unassembled WGS sequence"/>
</dbReference>
<evidence type="ECO:0000256" key="3">
    <source>
        <dbReference type="HAMAP-Rule" id="MF_01217"/>
    </source>
</evidence>
<dbReference type="AlphaFoldDB" id="A0A2T3KEE4"/>
<evidence type="ECO:0000313" key="5">
    <source>
        <dbReference type="EMBL" id="PSU95447.1"/>
    </source>
</evidence>
<evidence type="ECO:0000313" key="7">
    <source>
        <dbReference type="Proteomes" id="UP000240728"/>
    </source>
</evidence>
<comment type="PTM">
    <text evidence="3">4'-phosphopantetheine is transferred from CoA to a specific serine of apo-ACP by AcpS. This modification is essential for activity because fatty acids are bound in thioester linkage to the sulfhydryl of the prosthetic group.</text>
</comment>
<gene>
    <name evidence="3" type="primary">acpP</name>
    <name evidence="6" type="ORF">C0W53_21715</name>
    <name evidence="5" type="ORF">C9J27_18240</name>
</gene>
<keyword evidence="7" id="KW-1185">Reference proteome</keyword>
<keyword evidence="3" id="KW-0275">Fatty acid biosynthesis</keyword>
<dbReference type="Gene3D" id="1.10.1200.10">
    <property type="entry name" value="ACP-like"/>
    <property type="match status" value="1"/>
</dbReference>
<comment type="caution">
    <text evidence="5">The sequence shown here is derived from an EMBL/GenBank/DDBJ whole genome shotgun (WGS) entry which is preliminary data.</text>
</comment>
<protein>
    <recommendedName>
        <fullName evidence="3">Acyl carrier protein</fullName>
        <shortName evidence="3">ACP</shortName>
    </recommendedName>
</protein>
<keyword evidence="3" id="KW-0963">Cytoplasm</keyword>
<evidence type="ECO:0000256" key="1">
    <source>
        <dbReference type="ARBA" id="ARBA00022450"/>
    </source>
</evidence>
<organism evidence="5 8">
    <name type="scientific">Photobacterium kishitanii</name>
    <dbReference type="NCBI Taxonomy" id="318456"/>
    <lineage>
        <taxon>Bacteria</taxon>
        <taxon>Pseudomonadati</taxon>
        <taxon>Pseudomonadota</taxon>
        <taxon>Gammaproteobacteria</taxon>
        <taxon>Vibrionales</taxon>
        <taxon>Vibrionaceae</taxon>
        <taxon>Photobacterium</taxon>
    </lineage>
</organism>
<dbReference type="Pfam" id="PF00550">
    <property type="entry name" value="PP-binding"/>
    <property type="match status" value="1"/>
</dbReference>
<dbReference type="EMBL" id="PYNF01000019">
    <property type="protein sequence ID" value="PSU95447.1"/>
    <property type="molecule type" value="Genomic_DNA"/>
</dbReference>
<sequence length="85" mass="9676">MTQINNDQIFHQVQALLVELFELDAEDIHLESNLYQDLDLDSIDAVDLVVRLQNLTGKKIQPDEFKNVRTVDDVVIAVADLLKAE</sequence>
<name>A0A2T3KEE4_9GAMM</name>
<accession>A0A0B7JEF7</accession>
<keyword evidence="3" id="KW-0276">Fatty acid metabolism</keyword>
<dbReference type="GO" id="GO:0005737">
    <property type="term" value="C:cytoplasm"/>
    <property type="evidence" value="ECO:0007669"/>
    <property type="project" value="UniProtKB-SubCell"/>
</dbReference>
<reference evidence="7 8" key="1">
    <citation type="submission" date="2018-01" db="EMBL/GenBank/DDBJ databases">
        <title>Whole genome sequencing of Histamine producing bacteria.</title>
        <authorList>
            <person name="Butler K."/>
        </authorList>
    </citation>
    <scope>NUCLEOTIDE SEQUENCE [LARGE SCALE GENOMIC DNA]</scope>
    <source>
        <strain evidence="6 7">A1-4</strain>
        <strain evidence="5 8">FS-7.2</strain>
    </source>
</reference>
<dbReference type="OrthoDB" id="3392378at2"/>
<dbReference type="HAMAP" id="MF_01217">
    <property type="entry name" value="Acyl_carrier"/>
    <property type="match status" value="1"/>
</dbReference>
<dbReference type="NCBIfam" id="NF003757">
    <property type="entry name" value="PRK05350.1"/>
    <property type="match status" value="1"/>
</dbReference>
<evidence type="ECO:0000313" key="6">
    <source>
        <dbReference type="EMBL" id="PSX39084.1"/>
    </source>
</evidence>
<dbReference type="UniPathway" id="UPA00094"/>
<feature type="modified residue" description="O-(pantetheine 4'-phosphoryl)serine" evidence="3">
    <location>
        <position position="42"/>
    </location>
</feature>
<dbReference type="InterPro" id="IPR009081">
    <property type="entry name" value="PP-bd_ACP"/>
</dbReference>
<proteinExistence type="inferred from homology"/>
<dbReference type="Proteomes" id="UP000241426">
    <property type="component" value="Unassembled WGS sequence"/>
</dbReference>
<dbReference type="SUPFAM" id="SSF47336">
    <property type="entry name" value="ACP-like"/>
    <property type="match status" value="1"/>
</dbReference>
<dbReference type="InterPro" id="IPR003231">
    <property type="entry name" value="ACP"/>
</dbReference>
<dbReference type="EMBL" id="PYOZ01000027">
    <property type="protein sequence ID" value="PSX39084.1"/>
    <property type="molecule type" value="Genomic_DNA"/>
</dbReference>
<evidence type="ECO:0000256" key="2">
    <source>
        <dbReference type="ARBA" id="ARBA00022553"/>
    </source>
</evidence>
<keyword evidence="1 3" id="KW-0596">Phosphopantetheine</keyword>
<comment type="subcellular location">
    <subcellularLocation>
        <location evidence="3">Cytoplasm</location>
    </subcellularLocation>
</comment>
<comment type="function">
    <text evidence="3">Carrier of the growing fatty acid chain in fatty acid biosynthesis.</text>
</comment>
<accession>A0A2T3KEE4</accession>
<keyword evidence="3" id="KW-0443">Lipid metabolism</keyword>
<comment type="similarity">
    <text evidence="3">Belongs to the acyl carrier protein (ACP) family.</text>
</comment>
<keyword evidence="3" id="KW-0444">Lipid biosynthesis</keyword>
<feature type="domain" description="Carrier" evidence="4">
    <location>
        <begin position="7"/>
        <end position="82"/>
    </location>
</feature>
<evidence type="ECO:0000259" key="4">
    <source>
        <dbReference type="PROSITE" id="PS50075"/>
    </source>
</evidence>
<dbReference type="GO" id="GO:0000036">
    <property type="term" value="F:acyl carrier activity"/>
    <property type="evidence" value="ECO:0007669"/>
    <property type="project" value="UniProtKB-UniRule"/>
</dbReference>